<keyword evidence="4" id="KW-1185">Reference proteome</keyword>
<sequence>PDDHQQLMPGGPLRKKKRAKRPGYMRPEAQRQVEFQSLGACKPFSPEELQHGRQDCGDFENCALRKQCQNNFEFPRCRAVSSAGVPADGVTTLSNTGNVPGHCKNLSCCKSPRSENAVAAACCAAATSKAGASALCCTWQQNHSAKVSKPPNMYALDQTEVNNNCEYQNRDDVSPSAGTHDSFSSSFSFIQLSLNSASGVNDVEGKSAVEEAEIVLQPTTTGNLQKPEEMLQTHENLGDLCCFSRSSEGLESEHESPVNDKLQDCETVSLSDIDATFSYSTDSSDAASAGSSVTSGYDSSFTVSDHNWDTLMKQYEPVLQDCLLGNRSTLKIKSLILRLQRLQEKAIEEDDYDRADKFRRKLEELEKEKNALKFQLPSRHPSVSSFLDRFLTQVQAALRWAADHRVRHEENDLCHEKEHKLLRSIYQERMQVSATKRNQLFEERKCLQKEIEDLRTRLTMLEAKDQQLRREIEEQDTLIQSQDSELAALLGCISLRELQEISKAVDDTLGSSYQIPFSLDLPGPIKSLQEKERLFNTSIKETTAKVCTSQKLCSTLRRKVSDIETQLPALLEAKMLAVSGSNFGTAKDLAEEIRSLTSEKEGLEGLLGELLVLSARNVRKLERIKDDYTRLKQELEQGETAFVTTVKENAEKYMEILEDKLHSCGSQLLQRVWEADLEACQLLIRGFQLKETSCCVFEEEENQMDEMEMTADGPSDSGKRKEGHFLKGTEWGTVPCHKHSELKEVMEDISFGAEGHLSEEFFIFSAELGEKCEAISEKLAHLEDQLQSSTCRVDEGLAQSLQREIQVVKETLQTMLVQLQSAKEAGEEKAGDFLCDSWCPGKQDLKE</sequence>
<feature type="coiled-coil region" evidence="1">
    <location>
        <begin position="765"/>
        <end position="829"/>
    </location>
</feature>
<dbReference type="GO" id="GO:0005815">
    <property type="term" value="C:microtubule organizing center"/>
    <property type="evidence" value="ECO:0007669"/>
    <property type="project" value="TreeGrafter"/>
</dbReference>
<comment type="caution">
    <text evidence="3">The sequence shown here is derived from an EMBL/GenBank/DDBJ whole genome shotgun (WGS) entry which is preliminary data.</text>
</comment>
<dbReference type="GO" id="GO:0045111">
    <property type="term" value="C:intermediate filament cytoskeleton"/>
    <property type="evidence" value="ECO:0007669"/>
    <property type="project" value="TreeGrafter"/>
</dbReference>
<keyword evidence="1" id="KW-0175">Coiled coil</keyword>
<feature type="compositionally biased region" description="Basic residues" evidence="2">
    <location>
        <begin position="13"/>
        <end position="23"/>
    </location>
</feature>
<gene>
    <name evidence="3" type="primary">Disc1</name>
    <name evidence="3" type="ORF">CAMPRO_R00282</name>
</gene>
<feature type="coiled-coil region" evidence="1">
    <location>
        <begin position="586"/>
        <end position="641"/>
    </location>
</feature>
<feature type="non-terminal residue" evidence="3">
    <location>
        <position position="1"/>
    </location>
</feature>
<dbReference type="Proteomes" id="UP000614027">
    <property type="component" value="Unassembled WGS sequence"/>
</dbReference>
<reference evidence="3" key="1">
    <citation type="submission" date="2019-09" db="EMBL/GenBank/DDBJ databases">
        <title>Bird 10,000 Genomes (B10K) Project - Family phase.</title>
        <authorList>
            <person name="Zhang G."/>
        </authorList>
    </citation>
    <scope>NUCLEOTIDE SEQUENCE</scope>
    <source>
        <strain evidence="3">B10K-DU-001-09</strain>
        <tissue evidence="3">Muscle</tissue>
    </source>
</reference>
<dbReference type="AlphaFoldDB" id="A0A851N6S0"/>
<feature type="non-terminal residue" evidence="3">
    <location>
        <position position="847"/>
    </location>
</feature>
<dbReference type="OrthoDB" id="9836442at2759"/>
<proteinExistence type="predicted"/>
<dbReference type="InterPro" id="IPR026081">
    <property type="entry name" value="DISC1"/>
</dbReference>
<feature type="region of interest" description="Disordered" evidence="2">
    <location>
        <begin position="1"/>
        <end position="29"/>
    </location>
</feature>
<evidence type="ECO:0000313" key="3">
    <source>
        <dbReference type="EMBL" id="NXC34705.1"/>
    </source>
</evidence>
<organism evidence="3 4">
    <name type="scientific">Campylorhamphus procurvoides</name>
    <dbReference type="NCBI Taxonomy" id="190295"/>
    <lineage>
        <taxon>Eukaryota</taxon>
        <taxon>Metazoa</taxon>
        <taxon>Chordata</taxon>
        <taxon>Craniata</taxon>
        <taxon>Vertebrata</taxon>
        <taxon>Euteleostomi</taxon>
        <taxon>Archelosauria</taxon>
        <taxon>Archosauria</taxon>
        <taxon>Dinosauria</taxon>
        <taxon>Saurischia</taxon>
        <taxon>Theropoda</taxon>
        <taxon>Coelurosauria</taxon>
        <taxon>Aves</taxon>
        <taxon>Neognathae</taxon>
        <taxon>Neoaves</taxon>
        <taxon>Telluraves</taxon>
        <taxon>Australaves</taxon>
        <taxon>Passeriformes</taxon>
        <taxon>Dendrocolaptidae</taxon>
        <taxon>Campylorhamphus</taxon>
    </lineage>
</organism>
<evidence type="ECO:0000256" key="2">
    <source>
        <dbReference type="SAM" id="MobiDB-lite"/>
    </source>
</evidence>
<dbReference type="GO" id="GO:0005874">
    <property type="term" value="C:microtubule"/>
    <property type="evidence" value="ECO:0007669"/>
    <property type="project" value="TreeGrafter"/>
</dbReference>
<name>A0A851N6S0_9DEND</name>
<dbReference type="GO" id="GO:0001764">
    <property type="term" value="P:neuron migration"/>
    <property type="evidence" value="ECO:0007669"/>
    <property type="project" value="TreeGrafter"/>
</dbReference>
<dbReference type="PANTHER" id="PTHR14332:SF3">
    <property type="entry name" value="DISRUPTED IN SCHIZOPHRENIA 1 PROTEIN"/>
    <property type="match status" value="1"/>
</dbReference>
<dbReference type="EMBL" id="WBMV01007695">
    <property type="protein sequence ID" value="NXC34705.1"/>
    <property type="molecule type" value="Genomic_DNA"/>
</dbReference>
<evidence type="ECO:0000313" key="4">
    <source>
        <dbReference type="Proteomes" id="UP000614027"/>
    </source>
</evidence>
<evidence type="ECO:0000256" key="1">
    <source>
        <dbReference type="SAM" id="Coils"/>
    </source>
</evidence>
<feature type="coiled-coil region" evidence="1">
    <location>
        <begin position="348"/>
        <end position="375"/>
    </location>
</feature>
<dbReference type="PANTHER" id="PTHR14332">
    <property type="entry name" value="DISRUPTED IN SCHIZOPHRENIA 1 PROTEIN"/>
    <property type="match status" value="1"/>
</dbReference>
<protein>
    <submittedName>
        <fullName evidence="3">DISC1 protein</fullName>
    </submittedName>
</protein>
<feature type="coiled-coil region" evidence="1">
    <location>
        <begin position="437"/>
        <end position="478"/>
    </location>
</feature>
<dbReference type="GO" id="GO:0060271">
    <property type="term" value="P:cilium assembly"/>
    <property type="evidence" value="ECO:0007669"/>
    <property type="project" value="TreeGrafter"/>
</dbReference>
<accession>A0A851N6S0</accession>